<sequence>MYPSQLQTVALDDKKGVLSDPDMIEKQSSVRKQQTETAGKVVLDNMSKAKETNFKPTTKKENLIKYMLGLEC</sequence>
<comment type="caution">
    <text evidence="1">The sequence shown here is derived from an EMBL/GenBank/DDBJ whole genome shotgun (WGS) entry which is preliminary data.</text>
</comment>
<keyword evidence="2" id="KW-1185">Reference proteome</keyword>
<reference evidence="1" key="2">
    <citation type="submission" date="2020-11" db="EMBL/GenBank/DDBJ databases">
        <authorList>
            <person name="McCartney M.A."/>
            <person name="Auch B."/>
            <person name="Kono T."/>
            <person name="Mallez S."/>
            <person name="Becker A."/>
            <person name="Gohl D.M."/>
            <person name="Silverstein K.A.T."/>
            <person name="Koren S."/>
            <person name="Bechman K.B."/>
            <person name="Herman A."/>
            <person name="Abrahante J.E."/>
            <person name="Garbe J."/>
        </authorList>
    </citation>
    <scope>NUCLEOTIDE SEQUENCE</scope>
    <source>
        <strain evidence="1">Duluth1</strain>
        <tissue evidence="1">Whole animal</tissue>
    </source>
</reference>
<proteinExistence type="predicted"/>
<name>A0A9D4HZ88_DREPO</name>
<reference evidence="1" key="1">
    <citation type="journal article" date="2019" name="bioRxiv">
        <title>The Genome of the Zebra Mussel, Dreissena polymorpha: A Resource for Invasive Species Research.</title>
        <authorList>
            <person name="McCartney M.A."/>
            <person name="Auch B."/>
            <person name="Kono T."/>
            <person name="Mallez S."/>
            <person name="Zhang Y."/>
            <person name="Obille A."/>
            <person name="Becker A."/>
            <person name="Abrahante J.E."/>
            <person name="Garbe J."/>
            <person name="Badalamenti J.P."/>
            <person name="Herman A."/>
            <person name="Mangelson H."/>
            <person name="Liachko I."/>
            <person name="Sullivan S."/>
            <person name="Sone E.D."/>
            <person name="Koren S."/>
            <person name="Silverstein K.A.T."/>
            <person name="Beckman K.B."/>
            <person name="Gohl D.M."/>
        </authorList>
    </citation>
    <scope>NUCLEOTIDE SEQUENCE</scope>
    <source>
        <strain evidence="1">Duluth1</strain>
        <tissue evidence="1">Whole animal</tissue>
    </source>
</reference>
<protein>
    <submittedName>
        <fullName evidence="1">Uncharacterized protein</fullName>
    </submittedName>
</protein>
<accession>A0A9D4HZ88</accession>
<dbReference type="AlphaFoldDB" id="A0A9D4HZ88"/>
<organism evidence="1 2">
    <name type="scientific">Dreissena polymorpha</name>
    <name type="common">Zebra mussel</name>
    <name type="synonym">Mytilus polymorpha</name>
    <dbReference type="NCBI Taxonomy" id="45954"/>
    <lineage>
        <taxon>Eukaryota</taxon>
        <taxon>Metazoa</taxon>
        <taxon>Spiralia</taxon>
        <taxon>Lophotrochozoa</taxon>
        <taxon>Mollusca</taxon>
        <taxon>Bivalvia</taxon>
        <taxon>Autobranchia</taxon>
        <taxon>Heteroconchia</taxon>
        <taxon>Euheterodonta</taxon>
        <taxon>Imparidentia</taxon>
        <taxon>Neoheterodontei</taxon>
        <taxon>Myida</taxon>
        <taxon>Dreissenoidea</taxon>
        <taxon>Dreissenidae</taxon>
        <taxon>Dreissena</taxon>
    </lineage>
</organism>
<dbReference type="Proteomes" id="UP000828390">
    <property type="component" value="Unassembled WGS sequence"/>
</dbReference>
<dbReference type="EMBL" id="JAIWYP010000011">
    <property type="protein sequence ID" value="KAH3738142.1"/>
    <property type="molecule type" value="Genomic_DNA"/>
</dbReference>
<evidence type="ECO:0000313" key="1">
    <source>
        <dbReference type="EMBL" id="KAH3738142.1"/>
    </source>
</evidence>
<evidence type="ECO:0000313" key="2">
    <source>
        <dbReference type="Proteomes" id="UP000828390"/>
    </source>
</evidence>
<gene>
    <name evidence="1" type="ORF">DPMN_044770</name>
</gene>